<name>A0ABY5VYA4_9ACTN</name>
<accession>A0ABY5VYA4</accession>
<feature type="region of interest" description="Disordered" evidence="1">
    <location>
        <begin position="63"/>
        <end position="83"/>
    </location>
</feature>
<dbReference type="EMBL" id="CP073720">
    <property type="protein sequence ID" value="UWP82130.1"/>
    <property type="molecule type" value="Genomic_DNA"/>
</dbReference>
<dbReference type="Proteomes" id="UP001059617">
    <property type="component" value="Chromosome"/>
</dbReference>
<gene>
    <name evidence="2" type="ORF">Dfulv_44885</name>
</gene>
<sequence length="144" mass="15884">MTDLRDATCVACPAQALAVGAFDVTDRPRQDTRYDPGLGWRVHRVTGAPTCVHPYRVGMPPGRYASAGEPLPSPGDHERPVPTDEDLVLPDDVTLLEAWLIATVRRAPANELARTLRRAEERAAARFGDRDVLTALRRVLSYEL</sequence>
<keyword evidence="3" id="KW-1185">Reference proteome</keyword>
<evidence type="ECO:0000313" key="2">
    <source>
        <dbReference type="EMBL" id="UWP82130.1"/>
    </source>
</evidence>
<organism evidence="2 3">
    <name type="scientific">Dactylosporangium fulvum</name>
    <dbReference type="NCBI Taxonomy" id="53359"/>
    <lineage>
        <taxon>Bacteria</taxon>
        <taxon>Bacillati</taxon>
        <taxon>Actinomycetota</taxon>
        <taxon>Actinomycetes</taxon>
        <taxon>Micromonosporales</taxon>
        <taxon>Micromonosporaceae</taxon>
        <taxon>Dactylosporangium</taxon>
    </lineage>
</organism>
<evidence type="ECO:0000256" key="1">
    <source>
        <dbReference type="SAM" id="MobiDB-lite"/>
    </source>
</evidence>
<dbReference type="RefSeq" id="WP_259859901.1">
    <property type="nucleotide sequence ID" value="NZ_BAAAST010000074.1"/>
</dbReference>
<evidence type="ECO:0000313" key="3">
    <source>
        <dbReference type="Proteomes" id="UP001059617"/>
    </source>
</evidence>
<protein>
    <submittedName>
        <fullName evidence="2">Uncharacterized protein</fullName>
    </submittedName>
</protein>
<reference evidence="2" key="2">
    <citation type="submission" date="2022-09" db="EMBL/GenBank/DDBJ databases">
        <title>Biosynthetic gene clusters of Dactylosporangioum fulvum.</title>
        <authorList>
            <person name="Caradec T."/>
        </authorList>
    </citation>
    <scope>NUCLEOTIDE SEQUENCE</scope>
    <source>
        <strain evidence="2">NRRL B-16292</strain>
    </source>
</reference>
<reference evidence="2" key="1">
    <citation type="submission" date="2021-04" db="EMBL/GenBank/DDBJ databases">
        <authorList>
            <person name="Hartkoorn R.C."/>
            <person name="Beaudoing E."/>
            <person name="Hot D."/>
        </authorList>
    </citation>
    <scope>NUCLEOTIDE SEQUENCE</scope>
    <source>
        <strain evidence="2">NRRL B-16292</strain>
    </source>
</reference>
<proteinExistence type="predicted"/>